<dbReference type="OrthoDB" id="8851490at2"/>
<protein>
    <submittedName>
        <fullName evidence="1">Uncharacterized protein</fullName>
    </submittedName>
</protein>
<proteinExistence type="predicted"/>
<accession>T1XNA5</accession>
<gene>
    <name evidence="1" type="ORF">VAPA_2c10290</name>
</gene>
<evidence type="ECO:0000313" key="1">
    <source>
        <dbReference type="EMBL" id="AGU53585.1"/>
    </source>
</evidence>
<dbReference type="KEGG" id="vpd:VAPA_2c10290"/>
<dbReference type="PATRIC" id="fig|1246301.3.peg.6543"/>
<sequence>MLRLSKRTQLIGSFATGAVVAGALLTFAMNSPAVSVTAPSKPARAAAAVPLIAATQSRLDLLRNEAASGDEFSNRALSQALLDEFDLTGDSDDLYEAMLWVDRRWDLHGNQELAARIVDRYCGHRVVRWHLFCVLGE</sequence>
<dbReference type="EMBL" id="CP003912">
    <property type="protein sequence ID" value="AGU53585.1"/>
    <property type="molecule type" value="Genomic_DNA"/>
</dbReference>
<dbReference type="HOGENOM" id="CLU_1916180_0_0_4"/>
<dbReference type="Proteomes" id="UP000016223">
    <property type="component" value="Chromosome 2"/>
</dbReference>
<organism evidence="1 2">
    <name type="scientific">Variovorax paradoxus B4</name>
    <dbReference type="NCBI Taxonomy" id="1246301"/>
    <lineage>
        <taxon>Bacteria</taxon>
        <taxon>Pseudomonadati</taxon>
        <taxon>Pseudomonadota</taxon>
        <taxon>Betaproteobacteria</taxon>
        <taxon>Burkholderiales</taxon>
        <taxon>Comamonadaceae</taxon>
        <taxon>Variovorax</taxon>
    </lineage>
</organism>
<dbReference type="AlphaFoldDB" id="T1XNA5"/>
<reference evidence="1 2" key="1">
    <citation type="submission" date="2012-10" db="EMBL/GenBank/DDBJ databases">
        <title>Genome sequence of Variovorax paradoxus B4.</title>
        <authorList>
            <person name="Schuldes J."/>
            <person name="Brandt U."/>
            <person name="Hiessl S."/>
            <person name="Wuebbeler J.H."/>
            <person name="Thuermer A."/>
            <person name="Steinbuechel A."/>
            <person name="Daniel R."/>
        </authorList>
    </citation>
    <scope>NUCLEOTIDE SEQUENCE [LARGE SCALE GENOMIC DNA]</scope>
    <source>
        <strain evidence="1 2">B4</strain>
    </source>
</reference>
<evidence type="ECO:0000313" key="2">
    <source>
        <dbReference type="Proteomes" id="UP000016223"/>
    </source>
</evidence>
<name>T1XNA5_VARPD</name>